<keyword evidence="1" id="KW-0812">Transmembrane</keyword>
<proteinExistence type="predicted"/>
<accession>A0A6C0IB53</accession>
<reference evidence="2" key="1">
    <citation type="journal article" date="2020" name="Nature">
        <title>Giant virus diversity and host interactions through global metagenomics.</title>
        <authorList>
            <person name="Schulz F."/>
            <person name="Roux S."/>
            <person name="Paez-Espino D."/>
            <person name="Jungbluth S."/>
            <person name="Walsh D.A."/>
            <person name="Denef V.J."/>
            <person name="McMahon K.D."/>
            <person name="Konstantinidis K.T."/>
            <person name="Eloe-Fadrosh E.A."/>
            <person name="Kyrpides N.C."/>
            <person name="Woyke T."/>
        </authorList>
    </citation>
    <scope>NUCLEOTIDE SEQUENCE</scope>
    <source>
        <strain evidence="2">GVMAG-M-3300023184-68</strain>
    </source>
</reference>
<feature type="transmembrane region" description="Helical" evidence="1">
    <location>
        <begin position="9"/>
        <end position="32"/>
    </location>
</feature>
<evidence type="ECO:0000313" key="2">
    <source>
        <dbReference type="EMBL" id="QHT90258.1"/>
    </source>
</evidence>
<evidence type="ECO:0008006" key="3">
    <source>
        <dbReference type="Google" id="ProtNLM"/>
    </source>
</evidence>
<name>A0A6C0IB53_9ZZZZ</name>
<dbReference type="SUPFAM" id="SSF53756">
    <property type="entry name" value="UDP-Glycosyltransferase/glycogen phosphorylase"/>
    <property type="match status" value="1"/>
</dbReference>
<keyword evidence="1" id="KW-1133">Transmembrane helix</keyword>
<sequence>MLYEISMSLWLNCAFILLILLIIFIAVFVISYHRRSPEEFEGFVNDTEASVPNVEFPFKNIRDEKGNKLNIIAISAPFRETAHELKYEAYRADGLMFCGISSYLDFPNKITNPYEDRFHEERNHDYLSMVTAWIYCFRDPGYKLQYSGLPLLLLTEADLKNVNDYVPNISIQKKYDFIYVCLDDNDQCSEGWNWHNRNFDLAKKCFVVMCGKYNLTGLIVGRTNCELPDVCTGKITVKPFLPFHEFQEAIQHSRFLFAPNISDASPRVITEAMLYNIPVLVNHNILGGWHNVISGVTGETFTSEYDVGEALDKLVNHYDEYNPRQWYMDHRGVHNSGKKLADFLKQNYQNINQPDMVTAVI</sequence>
<protein>
    <recommendedName>
        <fullName evidence="3">Glycosyl transferase family 1 domain-containing protein</fullName>
    </recommendedName>
</protein>
<dbReference type="AlphaFoldDB" id="A0A6C0IB53"/>
<dbReference type="EMBL" id="MN740153">
    <property type="protein sequence ID" value="QHT90258.1"/>
    <property type="molecule type" value="Genomic_DNA"/>
</dbReference>
<dbReference type="Gene3D" id="3.40.50.2000">
    <property type="entry name" value="Glycogen Phosphorylase B"/>
    <property type="match status" value="1"/>
</dbReference>
<evidence type="ECO:0000256" key="1">
    <source>
        <dbReference type="SAM" id="Phobius"/>
    </source>
</evidence>
<organism evidence="2">
    <name type="scientific">viral metagenome</name>
    <dbReference type="NCBI Taxonomy" id="1070528"/>
    <lineage>
        <taxon>unclassified sequences</taxon>
        <taxon>metagenomes</taxon>
        <taxon>organismal metagenomes</taxon>
    </lineage>
</organism>
<keyword evidence="1" id="KW-0472">Membrane</keyword>